<organism evidence="1 2">
    <name type="scientific">Staphylococcus epidermidis (strain ATCC 12228 / FDA PCI 1200)</name>
    <dbReference type="NCBI Taxonomy" id="176280"/>
    <lineage>
        <taxon>Bacteria</taxon>
        <taxon>Bacillati</taxon>
        <taxon>Bacillota</taxon>
        <taxon>Bacilli</taxon>
        <taxon>Bacillales</taxon>
        <taxon>Staphylococcaceae</taxon>
        <taxon>Staphylococcus</taxon>
    </lineage>
</organism>
<evidence type="ECO:0000313" key="1">
    <source>
        <dbReference type="EMBL" id="AAO04194.1"/>
    </source>
</evidence>
<proteinExistence type="predicted"/>
<dbReference type="Proteomes" id="UP000001411">
    <property type="component" value="Chromosome"/>
</dbReference>
<sequence length="30" mass="3278">MTLAIKNCSVTKCLGFGDFVNDDSDSYFDA</sequence>
<name>A0A0H2VHS7_STAES</name>
<dbReference type="KEGG" id="sep:SE_0597"/>
<accession>A0A0H2VHS7</accession>
<evidence type="ECO:0000313" key="2">
    <source>
        <dbReference type="Proteomes" id="UP000001411"/>
    </source>
</evidence>
<dbReference type="HOGENOM" id="CLU_3405604_0_0_9"/>
<protein>
    <submittedName>
        <fullName evidence="1">Uncharacterized protein</fullName>
    </submittedName>
</protein>
<dbReference type="AlphaFoldDB" id="A0A0H2VHS7"/>
<reference evidence="1 2" key="1">
    <citation type="journal article" date="2003" name="Mol. Microbiol.">
        <title>Genome-based analysis of virulence genes in a non-biofilm-forming Staphylococcus epidermidis strain (ATCC 12228).</title>
        <authorList>
            <person name="Zhang Y.Q."/>
            <person name="Ren S.X."/>
            <person name="Li H.L."/>
            <person name="Wang Y.X."/>
            <person name="Fu G."/>
            <person name="Yang J."/>
            <person name="Qin Z.Q."/>
            <person name="Miao Y.G."/>
            <person name="Wang W.Y."/>
            <person name="Chen R.S."/>
            <person name="Shen Y."/>
            <person name="Chen Z."/>
            <person name="Yuan Z.H."/>
            <person name="Zhao G.P."/>
            <person name="Qu D."/>
            <person name="Danchin A."/>
            <person name="Wen Y.M."/>
        </authorList>
    </citation>
    <scope>NUCLEOTIDE SEQUENCE [LARGE SCALE GENOMIC DNA]</scope>
    <source>
        <strain evidence="2">ATCC 12228 / FDA PCI 1200</strain>
    </source>
</reference>
<dbReference type="OrthoDB" id="9864259at2"/>
<dbReference type="EMBL" id="AE015929">
    <property type="protein sequence ID" value="AAO04194.1"/>
    <property type="molecule type" value="Genomic_DNA"/>
</dbReference>
<gene>
    <name evidence="1" type="ordered locus">SE_0597</name>
</gene>